<dbReference type="Pfam" id="PF04502">
    <property type="entry name" value="Saf4_Yju2"/>
    <property type="match status" value="1"/>
</dbReference>
<dbReference type="eggNOG" id="KOG2990">
    <property type="taxonomic scope" value="Eukaryota"/>
</dbReference>
<dbReference type="PANTHER" id="PTHR12111">
    <property type="entry name" value="SPLICING FACTOR YJU2"/>
    <property type="match status" value="1"/>
</dbReference>
<dbReference type="AlphaFoldDB" id="F0ZCW2"/>
<dbReference type="KEGG" id="dpp:DICPUDRAFT_149116"/>
<dbReference type="InParanoid" id="F0ZCW2"/>
<keyword evidence="4" id="KW-1185">Reference proteome</keyword>
<evidence type="ECO:0000256" key="1">
    <source>
        <dbReference type="ARBA" id="ARBA00005595"/>
    </source>
</evidence>
<dbReference type="GO" id="GO:0000398">
    <property type="term" value="P:mRNA splicing, via spliceosome"/>
    <property type="evidence" value="ECO:0007669"/>
    <property type="project" value="InterPro"/>
</dbReference>
<feature type="compositionally biased region" description="Low complexity" evidence="2">
    <location>
        <begin position="256"/>
        <end position="279"/>
    </location>
</feature>
<evidence type="ECO:0008006" key="5">
    <source>
        <dbReference type="Google" id="ProtNLM"/>
    </source>
</evidence>
<dbReference type="OrthoDB" id="360327at2759"/>
<dbReference type="STRING" id="5786.F0ZCW2"/>
<dbReference type="GO" id="GO:0008380">
    <property type="term" value="P:RNA splicing"/>
    <property type="evidence" value="ECO:0000318"/>
    <property type="project" value="GO_Central"/>
</dbReference>
<gene>
    <name evidence="3" type="ORF">DICPUDRAFT_149116</name>
</gene>
<dbReference type="GO" id="GO:0071014">
    <property type="term" value="C:post-mRNA release spliceosomal complex"/>
    <property type="evidence" value="ECO:0000318"/>
    <property type="project" value="GO_Central"/>
</dbReference>
<feature type="region of interest" description="Disordered" evidence="2">
    <location>
        <begin position="255"/>
        <end position="285"/>
    </location>
</feature>
<proteinExistence type="inferred from homology"/>
<sequence length="320" mass="37443">MAERRATNKYYPPDWDPSKGSINTYRGQHHLRDRAKKLATEGILVIRFEMPYSVVCLGCQNYIGVGVRYNAEKKTVGKYFSTNILSFKMKCHLCDQYFVIETDPKNTDYKIISGLRKREIEHNDNENLIQLISEEESKKLNEDVLYKLEYRKNDQEKNKERASQLDQLKDFMDKRSVNDYQLSSMMRKNFREKKKEDTLEIERLKAKGINISLVKETQEDRDQAKKIEFNYNSLKRKLDENVKLNRELKLTEPILSKSSTTTTTTSTSTTGNNKNNSSNYILQKEKREGIIKKKSKVDPSLFKNNQPSNVNNVFSSNLFN</sequence>
<evidence type="ECO:0000313" key="3">
    <source>
        <dbReference type="EMBL" id="EGC38231.1"/>
    </source>
</evidence>
<dbReference type="PANTHER" id="PTHR12111:SF2">
    <property type="entry name" value="SPLICING FACTOR YJU2B-RELATED"/>
    <property type="match status" value="1"/>
</dbReference>
<evidence type="ECO:0000313" key="4">
    <source>
        <dbReference type="Proteomes" id="UP000001064"/>
    </source>
</evidence>
<evidence type="ECO:0000256" key="2">
    <source>
        <dbReference type="SAM" id="MobiDB-lite"/>
    </source>
</evidence>
<dbReference type="InterPro" id="IPR007590">
    <property type="entry name" value="Saf4/Yju2"/>
</dbReference>
<dbReference type="GO" id="GO:0005684">
    <property type="term" value="C:U2-type spliceosomal complex"/>
    <property type="evidence" value="ECO:0000318"/>
    <property type="project" value="GO_Central"/>
</dbReference>
<dbReference type="RefSeq" id="XP_003285269.1">
    <property type="nucleotide sequence ID" value="XM_003285221.1"/>
</dbReference>
<reference evidence="4" key="1">
    <citation type="journal article" date="2011" name="Genome Biol.">
        <title>Comparative genomics of the social amoebae Dictyostelium discoideum and Dictyostelium purpureum.</title>
        <authorList>
            <consortium name="US DOE Joint Genome Institute (JGI-PGF)"/>
            <person name="Sucgang R."/>
            <person name="Kuo A."/>
            <person name="Tian X."/>
            <person name="Salerno W."/>
            <person name="Parikh A."/>
            <person name="Feasley C.L."/>
            <person name="Dalin E."/>
            <person name="Tu H."/>
            <person name="Huang E."/>
            <person name="Barry K."/>
            <person name="Lindquist E."/>
            <person name="Shapiro H."/>
            <person name="Bruce D."/>
            <person name="Schmutz J."/>
            <person name="Salamov A."/>
            <person name="Fey P."/>
            <person name="Gaudet P."/>
            <person name="Anjard C."/>
            <person name="Babu M.M."/>
            <person name="Basu S."/>
            <person name="Bushmanova Y."/>
            <person name="van der Wel H."/>
            <person name="Katoh-Kurasawa M."/>
            <person name="Dinh C."/>
            <person name="Coutinho P.M."/>
            <person name="Saito T."/>
            <person name="Elias M."/>
            <person name="Schaap P."/>
            <person name="Kay R.R."/>
            <person name="Henrissat B."/>
            <person name="Eichinger L."/>
            <person name="Rivero F."/>
            <person name="Putnam N.H."/>
            <person name="West C.M."/>
            <person name="Loomis W.F."/>
            <person name="Chisholm R.L."/>
            <person name="Shaulsky G."/>
            <person name="Strassmann J.E."/>
            <person name="Queller D.C."/>
            <person name="Kuspa A."/>
            <person name="Grigoriev I.V."/>
        </authorList>
    </citation>
    <scope>NUCLEOTIDE SEQUENCE [LARGE SCALE GENOMIC DNA]</scope>
    <source>
        <strain evidence="4">QSDP1</strain>
    </source>
</reference>
<protein>
    <recommendedName>
        <fullName evidence="5">Coiled-coil domain-containing protein 130</fullName>
    </recommendedName>
</protein>
<accession>F0ZCW2</accession>
<dbReference type="GeneID" id="10502536"/>
<comment type="similarity">
    <text evidence="1">Belongs to the CWC16 family.</text>
</comment>
<dbReference type="EMBL" id="GL870981">
    <property type="protein sequence ID" value="EGC38231.1"/>
    <property type="molecule type" value="Genomic_DNA"/>
</dbReference>
<dbReference type="VEuPathDB" id="AmoebaDB:DICPUDRAFT_149116"/>
<dbReference type="Proteomes" id="UP000001064">
    <property type="component" value="Unassembled WGS sequence"/>
</dbReference>
<name>F0ZCW2_DICPU</name>
<feature type="region of interest" description="Disordered" evidence="2">
    <location>
        <begin position="298"/>
        <end position="320"/>
    </location>
</feature>
<dbReference type="OMA" id="YDDAMYK"/>
<dbReference type="FunCoup" id="F0ZCW2">
    <property type="interactions" value="301"/>
</dbReference>
<organism evidence="3 4">
    <name type="scientific">Dictyostelium purpureum</name>
    <name type="common">Slime mold</name>
    <dbReference type="NCBI Taxonomy" id="5786"/>
    <lineage>
        <taxon>Eukaryota</taxon>
        <taxon>Amoebozoa</taxon>
        <taxon>Evosea</taxon>
        <taxon>Eumycetozoa</taxon>
        <taxon>Dictyostelia</taxon>
        <taxon>Dictyosteliales</taxon>
        <taxon>Dictyosteliaceae</taxon>
        <taxon>Dictyostelium</taxon>
    </lineage>
</organism>
<feature type="compositionally biased region" description="Low complexity" evidence="2">
    <location>
        <begin position="302"/>
        <end position="320"/>
    </location>
</feature>